<dbReference type="InterPro" id="IPR043129">
    <property type="entry name" value="ATPase_NBD"/>
</dbReference>
<dbReference type="GO" id="GO:0005524">
    <property type="term" value="F:ATP binding"/>
    <property type="evidence" value="ECO:0007669"/>
    <property type="project" value="UniProtKB-UniRule"/>
</dbReference>
<accession>A0AAQ3Q9Z7</accession>
<keyword evidence="3 5" id="KW-0324">Glycolysis</keyword>
<keyword evidence="9" id="KW-1185">Reference proteome</keyword>
<dbReference type="SUPFAM" id="SSF53067">
    <property type="entry name" value="Actin-like ATPase domain"/>
    <property type="match status" value="1"/>
</dbReference>
<feature type="compositionally biased region" description="Basic and acidic residues" evidence="6">
    <location>
        <begin position="77"/>
        <end position="86"/>
    </location>
</feature>
<evidence type="ECO:0000259" key="7">
    <source>
        <dbReference type="Pfam" id="PF03727"/>
    </source>
</evidence>
<dbReference type="GO" id="GO:0006096">
    <property type="term" value="P:glycolytic process"/>
    <property type="evidence" value="ECO:0007669"/>
    <property type="project" value="UniProtKB-KW"/>
</dbReference>
<dbReference type="GO" id="GO:0005536">
    <property type="term" value="F:D-glucose binding"/>
    <property type="evidence" value="ECO:0007669"/>
    <property type="project" value="InterPro"/>
</dbReference>
<proteinExistence type="inferred from homology"/>
<evidence type="ECO:0000313" key="8">
    <source>
        <dbReference type="EMBL" id="WOL04896.1"/>
    </source>
</evidence>
<protein>
    <recommendedName>
        <fullName evidence="5">Phosphotransferase</fullName>
        <ecNumber evidence="5">2.7.1.-</ecNumber>
    </recommendedName>
</protein>
<dbReference type="InterPro" id="IPR022673">
    <property type="entry name" value="Hexokinase_C"/>
</dbReference>
<evidence type="ECO:0000256" key="4">
    <source>
        <dbReference type="ARBA" id="ARBA00047905"/>
    </source>
</evidence>
<evidence type="ECO:0000256" key="3">
    <source>
        <dbReference type="ARBA" id="ARBA00023152"/>
    </source>
</evidence>
<feature type="compositionally biased region" description="Basic and acidic residues" evidence="6">
    <location>
        <begin position="93"/>
        <end position="103"/>
    </location>
</feature>
<name>A0AAQ3Q9Z7_9LILI</name>
<dbReference type="GO" id="GO:0001678">
    <property type="term" value="P:intracellular glucose homeostasis"/>
    <property type="evidence" value="ECO:0007669"/>
    <property type="project" value="InterPro"/>
</dbReference>
<evidence type="ECO:0000256" key="1">
    <source>
        <dbReference type="ARBA" id="ARBA00004921"/>
    </source>
</evidence>
<dbReference type="GO" id="GO:0005739">
    <property type="term" value="C:mitochondrion"/>
    <property type="evidence" value="ECO:0007669"/>
    <property type="project" value="TreeGrafter"/>
</dbReference>
<evidence type="ECO:0000256" key="5">
    <source>
        <dbReference type="RuleBase" id="RU362007"/>
    </source>
</evidence>
<keyword evidence="5" id="KW-0808">Transferase</keyword>
<dbReference type="Proteomes" id="UP001327560">
    <property type="component" value="Chromosome 4"/>
</dbReference>
<comment type="catalytic activity">
    <reaction evidence="4">
        <text>D-fructose + ATP = D-fructose 6-phosphate + ADP + H(+)</text>
        <dbReference type="Rhea" id="RHEA:16125"/>
        <dbReference type="ChEBI" id="CHEBI:15378"/>
        <dbReference type="ChEBI" id="CHEBI:30616"/>
        <dbReference type="ChEBI" id="CHEBI:37721"/>
        <dbReference type="ChEBI" id="CHEBI:61527"/>
        <dbReference type="ChEBI" id="CHEBI:456216"/>
        <dbReference type="EC" id="2.7.1.1"/>
    </reaction>
    <physiologicalReaction direction="left-to-right" evidence="4">
        <dbReference type="Rhea" id="RHEA:16126"/>
    </physiologicalReaction>
</comment>
<dbReference type="PANTHER" id="PTHR19443">
    <property type="entry name" value="HEXOKINASE"/>
    <property type="match status" value="1"/>
</dbReference>
<evidence type="ECO:0000256" key="2">
    <source>
        <dbReference type="ARBA" id="ARBA00005028"/>
    </source>
</evidence>
<organism evidence="8 9">
    <name type="scientific">Canna indica</name>
    <name type="common">Indian-shot</name>
    <dbReference type="NCBI Taxonomy" id="4628"/>
    <lineage>
        <taxon>Eukaryota</taxon>
        <taxon>Viridiplantae</taxon>
        <taxon>Streptophyta</taxon>
        <taxon>Embryophyta</taxon>
        <taxon>Tracheophyta</taxon>
        <taxon>Spermatophyta</taxon>
        <taxon>Magnoliopsida</taxon>
        <taxon>Liliopsida</taxon>
        <taxon>Zingiberales</taxon>
        <taxon>Cannaceae</taxon>
        <taxon>Canna</taxon>
    </lineage>
</organism>
<keyword evidence="5" id="KW-0418">Kinase</keyword>
<dbReference type="PANTHER" id="PTHR19443:SF6">
    <property type="entry name" value="HEXOKINASE-4"/>
    <property type="match status" value="1"/>
</dbReference>
<dbReference type="GO" id="GO:0005829">
    <property type="term" value="C:cytosol"/>
    <property type="evidence" value="ECO:0007669"/>
    <property type="project" value="TreeGrafter"/>
</dbReference>
<dbReference type="GO" id="GO:0004396">
    <property type="term" value="F:hexokinase activity"/>
    <property type="evidence" value="ECO:0007669"/>
    <property type="project" value="UniProtKB-UniRule"/>
</dbReference>
<reference evidence="8 9" key="1">
    <citation type="submission" date="2023-10" db="EMBL/GenBank/DDBJ databases">
        <title>Chromosome-scale genome assembly provides insights into flower coloration mechanisms of Canna indica.</title>
        <authorList>
            <person name="Li C."/>
        </authorList>
    </citation>
    <scope>NUCLEOTIDE SEQUENCE [LARGE SCALE GENOMIC DNA]</scope>
    <source>
        <tissue evidence="8">Flower</tissue>
    </source>
</reference>
<gene>
    <name evidence="8" type="ORF">Cni_G13618</name>
</gene>
<feature type="domain" description="Hexokinase C-terminal" evidence="7">
    <location>
        <begin position="9"/>
        <end position="82"/>
    </location>
</feature>
<keyword evidence="5" id="KW-0547">Nucleotide-binding</keyword>
<comment type="pathway">
    <text evidence="2">Carbohydrate metabolism; hexose metabolism.</text>
</comment>
<sequence length="121" mass="13934">MMKVQIKMIKTSLMDAMHDYDSLDLRKVERILEESLQMLGVSLKARMLIVRICDIVTRRAARLATAGIAGILKKIDRDGSGRETSGRMKHKPRRDERKNETQIKENSQLQLLNLLQDVLDM</sequence>
<comment type="similarity">
    <text evidence="5">Belongs to the hexokinase family.</text>
</comment>
<dbReference type="InterPro" id="IPR001312">
    <property type="entry name" value="Hexokinase"/>
</dbReference>
<dbReference type="EMBL" id="CP136893">
    <property type="protein sequence ID" value="WOL04896.1"/>
    <property type="molecule type" value="Genomic_DNA"/>
</dbReference>
<dbReference type="Pfam" id="PF03727">
    <property type="entry name" value="Hexokinase_2"/>
    <property type="match status" value="1"/>
</dbReference>
<evidence type="ECO:0000256" key="6">
    <source>
        <dbReference type="SAM" id="MobiDB-lite"/>
    </source>
</evidence>
<feature type="region of interest" description="Disordered" evidence="6">
    <location>
        <begin position="77"/>
        <end position="105"/>
    </location>
</feature>
<dbReference type="EC" id="2.7.1.-" evidence="5"/>
<comment type="pathway">
    <text evidence="1">Carbohydrate degradation.</text>
</comment>
<dbReference type="Gene3D" id="3.40.367.20">
    <property type="match status" value="1"/>
</dbReference>
<dbReference type="AlphaFoldDB" id="A0AAQ3Q9Z7"/>
<evidence type="ECO:0000313" key="9">
    <source>
        <dbReference type="Proteomes" id="UP001327560"/>
    </source>
</evidence>
<keyword evidence="5" id="KW-0067">ATP-binding</keyword>